<dbReference type="RefSeq" id="XP_033581169.1">
    <property type="nucleotide sequence ID" value="XM_033725108.1"/>
</dbReference>
<dbReference type="OrthoDB" id="5334244at2759"/>
<accession>A0A6A6Z1Z1</accession>
<dbReference type="AlphaFoldDB" id="A0A6A6Z1Z1"/>
<organism evidence="2">
    <name type="scientific">Mytilinidion resinicola</name>
    <dbReference type="NCBI Taxonomy" id="574789"/>
    <lineage>
        <taxon>Eukaryota</taxon>
        <taxon>Fungi</taxon>
        <taxon>Dikarya</taxon>
        <taxon>Ascomycota</taxon>
        <taxon>Pezizomycotina</taxon>
        <taxon>Dothideomycetes</taxon>
        <taxon>Pleosporomycetidae</taxon>
        <taxon>Mytilinidiales</taxon>
        <taxon>Mytilinidiaceae</taxon>
        <taxon>Mytilinidion</taxon>
    </lineage>
</organism>
<feature type="compositionally biased region" description="Polar residues" evidence="1">
    <location>
        <begin position="22"/>
        <end position="33"/>
    </location>
</feature>
<evidence type="ECO:0000313" key="2">
    <source>
        <dbReference type="EMBL" id="KAF2814205.1"/>
    </source>
</evidence>
<reference evidence="4" key="2">
    <citation type="submission" date="2020-04" db="EMBL/GenBank/DDBJ databases">
        <authorList>
            <consortium name="NCBI Genome Project"/>
        </authorList>
    </citation>
    <scope>NUCLEOTIDE SEQUENCE</scope>
    <source>
        <strain evidence="4">CBS 304.34</strain>
    </source>
</reference>
<reference evidence="4" key="3">
    <citation type="submission" date="2025-04" db="UniProtKB">
        <authorList>
            <consortium name="RefSeq"/>
        </authorList>
    </citation>
    <scope>IDENTIFICATION</scope>
    <source>
        <strain evidence="4">CBS 304.34</strain>
    </source>
</reference>
<dbReference type="EMBL" id="MU003695">
    <property type="protein sequence ID" value="KAF2814205.1"/>
    <property type="molecule type" value="Genomic_DNA"/>
</dbReference>
<protein>
    <submittedName>
        <fullName evidence="2 4">Uncharacterized protein</fullName>
    </submittedName>
</protein>
<feature type="region of interest" description="Disordered" evidence="1">
    <location>
        <begin position="1"/>
        <end position="160"/>
    </location>
</feature>
<dbReference type="Proteomes" id="UP000504636">
    <property type="component" value="Unplaced"/>
</dbReference>
<reference evidence="2 4" key="1">
    <citation type="journal article" date="2020" name="Stud. Mycol.">
        <title>101 Dothideomycetes genomes: a test case for predicting lifestyles and emergence of pathogens.</title>
        <authorList>
            <person name="Haridas S."/>
            <person name="Albert R."/>
            <person name="Binder M."/>
            <person name="Bloem J."/>
            <person name="Labutti K."/>
            <person name="Salamov A."/>
            <person name="Andreopoulos B."/>
            <person name="Baker S."/>
            <person name="Barry K."/>
            <person name="Bills G."/>
            <person name="Bluhm B."/>
            <person name="Cannon C."/>
            <person name="Castanera R."/>
            <person name="Culley D."/>
            <person name="Daum C."/>
            <person name="Ezra D."/>
            <person name="Gonzalez J."/>
            <person name="Henrissat B."/>
            <person name="Kuo A."/>
            <person name="Liang C."/>
            <person name="Lipzen A."/>
            <person name="Lutzoni F."/>
            <person name="Magnuson J."/>
            <person name="Mondo S."/>
            <person name="Nolan M."/>
            <person name="Ohm R."/>
            <person name="Pangilinan J."/>
            <person name="Park H.-J."/>
            <person name="Ramirez L."/>
            <person name="Alfaro M."/>
            <person name="Sun H."/>
            <person name="Tritt A."/>
            <person name="Yoshinaga Y."/>
            <person name="Zwiers L.-H."/>
            <person name="Turgeon B."/>
            <person name="Goodwin S."/>
            <person name="Spatafora J."/>
            <person name="Crous P."/>
            <person name="Grigoriev I."/>
        </authorList>
    </citation>
    <scope>NUCLEOTIDE SEQUENCE</scope>
    <source>
        <strain evidence="2 4">CBS 304.34</strain>
    </source>
</reference>
<evidence type="ECO:0000313" key="3">
    <source>
        <dbReference type="Proteomes" id="UP000504636"/>
    </source>
</evidence>
<proteinExistence type="predicted"/>
<name>A0A6A6Z1Z1_9PEZI</name>
<keyword evidence="3" id="KW-1185">Reference proteome</keyword>
<evidence type="ECO:0000313" key="4">
    <source>
        <dbReference type="RefSeq" id="XP_033581169.1"/>
    </source>
</evidence>
<sequence length="160" mass="17528">MSAFRQPVRLGSSFLRPFLRNSPRTTFQPSYNRFASGDYGSGEGSPVGENPQDQGKSQLSRDLEHPGAKAPDTSSSKGQESQQSKPSSSSPGTRDKKQGKGPQPKIHSESPPDAESEDVKKHNDEMARRHDKPNEQIKEETSDDDKVDRGFWSGAGGRSQ</sequence>
<gene>
    <name evidence="2 4" type="ORF">BDZ99DRAFT_516812</name>
</gene>
<dbReference type="GeneID" id="54466001"/>
<feature type="compositionally biased region" description="Basic and acidic residues" evidence="1">
    <location>
        <begin position="117"/>
        <end position="149"/>
    </location>
</feature>
<evidence type="ECO:0000256" key="1">
    <source>
        <dbReference type="SAM" id="MobiDB-lite"/>
    </source>
</evidence>
<feature type="compositionally biased region" description="Low complexity" evidence="1">
    <location>
        <begin position="74"/>
        <end position="92"/>
    </location>
</feature>